<dbReference type="GO" id="GO:0016853">
    <property type="term" value="F:isomerase activity"/>
    <property type="evidence" value="ECO:0007669"/>
    <property type="project" value="UniProtKB-KW"/>
</dbReference>
<protein>
    <submittedName>
        <fullName evidence="2">Ketosteroid isomerase homolog</fullName>
    </submittedName>
</protein>
<dbReference type="STRING" id="428990.SAMN06295987_101707"/>
<dbReference type="EMBL" id="FVZE01000001">
    <property type="protein sequence ID" value="SLJ87916.1"/>
    <property type="molecule type" value="Genomic_DNA"/>
</dbReference>
<gene>
    <name evidence="2" type="ORF">SAMN06295987_101707</name>
</gene>
<sequence length="128" mass="14249">MNANDNASLAKELRDRLDYFEEAFASGDMKALADTFYTEDAVVEGRGMSPQVGRRALAEAFEGARSAGLSRIKVDSSEPPRMSGDLAYQFITNDNDFAGQTEVHRALIVWRRTGDGWMCEVDFFTPVQ</sequence>
<dbReference type="SUPFAM" id="SSF54427">
    <property type="entry name" value="NTF2-like"/>
    <property type="match status" value="1"/>
</dbReference>
<feature type="domain" description="DUF4440" evidence="1">
    <location>
        <begin position="20"/>
        <end position="118"/>
    </location>
</feature>
<dbReference type="Proteomes" id="UP000190989">
    <property type="component" value="Unassembled WGS sequence"/>
</dbReference>
<accession>A0A1U6GWQ7</accession>
<reference evidence="3" key="1">
    <citation type="submission" date="2017-02" db="EMBL/GenBank/DDBJ databases">
        <authorList>
            <person name="Varghese N."/>
            <person name="Submissions S."/>
        </authorList>
    </citation>
    <scope>NUCLEOTIDE SEQUENCE [LARGE SCALE GENOMIC DNA]</scope>
    <source>
        <strain evidence="3">SM117</strain>
    </source>
</reference>
<dbReference type="RefSeq" id="WP_079729466.1">
    <property type="nucleotide sequence ID" value="NZ_FVZE01000001.1"/>
</dbReference>
<proteinExistence type="predicted"/>
<dbReference type="Gene3D" id="3.10.450.50">
    <property type="match status" value="1"/>
</dbReference>
<keyword evidence="2" id="KW-0413">Isomerase</keyword>
<keyword evidence="3" id="KW-1185">Reference proteome</keyword>
<evidence type="ECO:0000313" key="3">
    <source>
        <dbReference type="Proteomes" id="UP000190989"/>
    </source>
</evidence>
<evidence type="ECO:0000259" key="1">
    <source>
        <dbReference type="Pfam" id="PF14534"/>
    </source>
</evidence>
<dbReference type="AlphaFoldDB" id="A0A1U6GWQ7"/>
<organism evidence="2 3">
    <name type="scientific">Novosphingobium mathurense</name>
    <dbReference type="NCBI Taxonomy" id="428990"/>
    <lineage>
        <taxon>Bacteria</taxon>
        <taxon>Pseudomonadati</taxon>
        <taxon>Pseudomonadota</taxon>
        <taxon>Alphaproteobacteria</taxon>
        <taxon>Sphingomonadales</taxon>
        <taxon>Sphingomonadaceae</taxon>
        <taxon>Novosphingobium</taxon>
    </lineage>
</organism>
<dbReference type="InterPro" id="IPR032710">
    <property type="entry name" value="NTF2-like_dom_sf"/>
</dbReference>
<name>A0A1U6GWQ7_9SPHN</name>
<evidence type="ECO:0000313" key="2">
    <source>
        <dbReference type="EMBL" id="SLJ87916.1"/>
    </source>
</evidence>
<dbReference type="Pfam" id="PF14534">
    <property type="entry name" value="DUF4440"/>
    <property type="match status" value="1"/>
</dbReference>
<dbReference type="InterPro" id="IPR027843">
    <property type="entry name" value="DUF4440"/>
</dbReference>